<gene>
    <name evidence="2" type="ORF">J2S57_000342</name>
</gene>
<feature type="transmembrane region" description="Helical" evidence="1">
    <location>
        <begin position="164"/>
        <end position="184"/>
    </location>
</feature>
<feature type="transmembrane region" description="Helical" evidence="1">
    <location>
        <begin position="135"/>
        <end position="157"/>
    </location>
</feature>
<protein>
    <recommendedName>
        <fullName evidence="4">ABC transporter permease</fullName>
    </recommendedName>
</protein>
<feature type="transmembrane region" description="Helical" evidence="1">
    <location>
        <begin position="51"/>
        <end position="69"/>
    </location>
</feature>
<evidence type="ECO:0000256" key="1">
    <source>
        <dbReference type="SAM" id="Phobius"/>
    </source>
</evidence>
<evidence type="ECO:0008006" key="4">
    <source>
        <dbReference type="Google" id="ProtNLM"/>
    </source>
</evidence>
<name>A0ABT9NVY9_9ACTN</name>
<proteinExistence type="predicted"/>
<keyword evidence="1" id="KW-1133">Transmembrane helix</keyword>
<keyword evidence="1" id="KW-0472">Membrane</keyword>
<feature type="transmembrane region" description="Helical" evidence="1">
    <location>
        <begin position="18"/>
        <end position="39"/>
    </location>
</feature>
<evidence type="ECO:0000313" key="2">
    <source>
        <dbReference type="EMBL" id="MDP9824593.1"/>
    </source>
</evidence>
<reference evidence="2 3" key="1">
    <citation type="submission" date="2023-07" db="EMBL/GenBank/DDBJ databases">
        <title>Sequencing the genomes of 1000 actinobacteria strains.</title>
        <authorList>
            <person name="Klenk H.-P."/>
        </authorList>
    </citation>
    <scope>NUCLEOTIDE SEQUENCE [LARGE SCALE GENOMIC DNA]</scope>
    <source>
        <strain evidence="2 3">DSM 44388</strain>
    </source>
</reference>
<sequence length="239" mass="24193">MIGILRGELGKTLSTRTLYAFVLISAGFGALNAVVIGAASGELDTIGEKKEAFTCLPVLLLVWGLVGVAGEYRHRTAAPAALASGRSRETVLGLRILVYTATGLALGAITSTVSFAVALPLVGDMPGEQLTRADLGALAVANLAASVLATVLGAALGALIRNQVAGVVTALVLDFAVVPLVGGADEDLANLTPFGAASVLSGMTHHTTLTVPQAGSVLAAWTAALVFAALIVERRRDLA</sequence>
<keyword evidence="1" id="KW-0812">Transmembrane</keyword>
<dbReference type="Proteomes" id="UP001235712">
    <property type="component" value="Unassembled WGS sequence"/>
</dbReference>
<comment type="caution">
    <text evidence="2">The sequence shown here is derived from an EMBL/GenBank/DDBJ whole genome shotgun (WGS) entry which is preliminary data.</text>
</comment>
<dbReference type="EMBL" id="JAUSQZ010000001">
    <property type="protein sequence ID" value="MDP9824593.1"/>
    <property type="molecule type" value="Genomic_DNA"/>
</dbReference>
<accession>A0ABT9NVY9</accession>
<keyword evidence="3" id="KW-1185">Reference proteome</keyword>
<dbReference type="RefSeq" id="WP_307237449.1">
    <property type="nucleotide sequence ID" value="NZ_JAUSQZ010000001.1"/>
</dbReference>
<feature type="transmembrane region" description="Helical" evidence="1">
    <location>
        <begin position="213"/>
        <end position="232"/>
    </location>
</feature>
<organism evidence="2 3">
    <name type="scientific">Kineosporia succinea</name>
    <dbReference type="NCBI Taxonomy" id="84632"/>
    <lineage>
        <taxon>Bacteria</taxon>
        <taxon>Bacillati</taxon>
        <taxon>Actinomycetota</taxon>
        <taxon>Actinomycetes</taxon>
        <taxon>Kineosporiales</taxon>
        <taxon>Kineosporiaceae</taxon>
        <taxon>Kineosporia</taxon>
    </lineage>
</organism>
<feature type="transmembrane region" description="Helical" evidence="1">
    <location>
        <begin position="96"/>
        <end position="123"/>
    </location>
</feature>
<evidence type="ECO:0000313" key="3">
    <source>
        <dbReference type="Proteomes" id="UP001235712"/>
    </source>
</evidence>